<accession>A0A517NSW3</accession>
<evidence type="ECO:0000256" key="1">
    <source>
        <dbReference type="SAM" id="MobiDB-lite"/>
    </source>
</evidence>
<evidence type="ECO:0000313" key="3">
    <source>
        <dbReference type="Proteomes" id="UP000319817"/>
    </source>
</evidence>
<feature type="compositionally biased region" description="Basic and acidic residues" evidence="1">
    <location>
        <begin position="626"/>
        <end position="637"/>
    </location>
</feature>
<dbReference type="Proteomes" id="UP000319817">
    <property type="component" value="Chromosome"/>
</dbReference>
<feature type="region of interest" description="Disordered" evidence="1">
    <location>
        <begin position="624"/>
        <end position="655"/>
    </location>
</feature>
<organism evidence="2 3">
    <name type="scientific">Stieleria marina</name>
    <dbReference type="NCBI Taxonomy" id="1930275"/>
    <lineage>
        <taxon>Bacteria</taxon>
        <taxon>Pseudomonadati</taxon>
        <taxon>Planctomycetota</taxon>
        <taxon>Planctomycetia</taxon>
        <taxon>Pirellulales</taxon>
        <taxon>Pirellulaceae</taxon>
        <taxon>Stieleria</taxon>
    </lineage>
</organism>
<feature type="region of interest" description="Disordered" evidence="1">
    <location>
        <begin position="221"/>
        <end position="249"/>
    </location>
</feature>
<keyword evidence="3" id="KW-1185">Reference proteome</keyword>
<gene>
    <name evidence="2" type="ORF">K239x_21510</name>
</gene>
<protein>
    <submittedName>
        <fullName evidence="2">Uncharacterized protein</fullName>
    </submittedName>
</protein>
<dbReference type="AlphaFoldDB" id="A0A517NSW3"/>
<reference evidence="2 3" key="1">
    <citation type="submission" date="2019-02" db="EMBL/GenBank/DDBJ databases">
        <title>Deep-cultivation of Planctomycetes and their phenomic and genomic characterization uncovers novel biology.</title>
        <authorList>
            <person name="Wiegand S."/>
            <person name="Jogler M."/>
            <person name="Boedeker C."/>
            <person name="Pinto D."/>
            <person name="Vollmers J."/>
            <person name="Rivas-Marin E."/>
            <person name="Kohn T."/>
            <person name="Peeters S.H."/>
            <person name="Heuer A."/>
            <person name="Rast P."/>
            <person name="Oberbeckmann S."/>
            <person name="Bunk B."/>
            <person name="Jeske O."/>
            <person name="Meyerdierks A."/>
            <person name="Storesund J.E."/>
            <person name="Kallscheuer N."/>
            <person name="Luecker S."/>
            <person name="Lage O.M."/>
            <person name="Pohl T."/>
            <person name="Merkel B.J."/>
            <person name="Hornburger P."/>
            <person name="Mueller R.-W."/>
            <person name="Bruemmer F."/>
            <person name="Labrenz M."/>
            <person name="Spormann A.M."/>
            <person name="Op den Camp H."/>
            <person name="Overmann J."/>
            <person name="Amann R."/>
            <person name="Jetten M.S.M."/>
            <person name="Mascher T."/>
            <person name="Medema M.H."/>
            <person name="Devos D.P."/>
            <person name="Kaster A.-K."/>
            <person name="Ovreas L."/>
            <person name="Rohde M."/>
            <person name="Galperin M.Y."/>
            <person name="Jogler C."/>
        </authorList>
    </citation>
    <scope>NUCLEOTIDE SEQUENCE [LARGE SCALE GENOMIC DNA]</scope>
    <source>
        <strain evidence="2 3">K23_9</strain>
    </source>
</reference>
<proteinExistence type="predicted"/>
<dbReference type="EMBL" id="CP036526">
    <property type="protein sequence ID" value="QDT10196.1"/>
    <property type="molecule type" value="Genomic_DNA"/>
</dbReference>
<feature type="compositionally biased region" description="Basic and acidic residues" evidence="1">
    <location>
        <begin position="226"/>
        <end position="249"/>
    </location>
</feature>
<name>A0A517NSW3_9BACT</name>
<evidence type="ECO:0000313" key="2">
    <source>
        <dbReference type="EMBL" id="QDT10196.1"/>
    </source>
</evidence>
<sequence length="749" mass="84640">MNRIPRLSKPAKVGNVRTAIPESDRLPLSSLECEQTIGRGLTETKRLLRWLQSFERADGYVEFQEAESHFKDLTLRLVAWMNDPRTCRARHFSSLLTVGTLNRSKSRRLPTGEEWLTALHDEILAYVDSACSNNFTMQYVDKEGPTELIIEVTDADRIKLIERHVSVEILAEYLQEILSPLRVDGPVVDHVIANARSFISRGEEIAKRLKSGFEPMTFVAAATPDDPEKQDVGQRTKENEVERTNRPDQIDTSLLDHLRQVREDLHRMSDDGLRVYFIASDRGECCSIMENGKGPPYKSAGHSVSINWITTFDRLGILAKRVLPRMSPTPSYFAVVTECSIDACAWLRFLTTGIRGAALNNDSQNLIGDGYCFAGFKDLSLSAIEQLITWEIEHTIRYEKPPLAKTQTVETDTLTALESFGIELEAFAEVLNDELSASDYDEDDDEDYEPKHLTPLNLKHPLNVVASELSKTLGGNNLPLPAGNAFRRLMAVSGACSAAWVKRHRFPDDIRGSYTEFEKAIETLERWIKSMRASVNAVSVFPASLSKQRPDLQEKAREIIGKYRDELDSRLIDLPFDTPEDWIRLARVVGMTYEEILGSTHTEIYETAIAWSDRKRIENAIAARSNEPKDADGEERGSLIAKKGPTEPYSPASHLPEDMELQDKHTASLSKVDGNWIQAVSDEMQNVYRFKFGSLKTARSNGRKNNECTFGIDKQNRIWRVDPSDSRIVWYLKSSVKKNARAKPRNAKG</sequence>